<reference evidence="2" key="1">
    <citation type="submission" date="2022-05" db="EMBL/GenBank/DDBJ databases">
        <title>Halomonas geminus sp. nov. and Halomonas llamarensis sp. nov. isolated from high-altitude salars of the Atacama Desert.</title>
        <authorList>
            <person name="Hintersatz C."/>
            <person name="Rojas L.A."/>
            <person name="Wei T.-S."/>
            <person name="Kutschke S."/>
            <person name="Lehmann F."/>
            <person name="Jain R."/>
            <person name="Pollmann K."/>
        </authorList>
    </citation>
    <scope>NUCLEOTIDE SEQUENCE</scope>
    <source>
        <strain evidence="2">ATCH28</strain>
    </source>
</reference>
<gene>
    <name evidence="2" type="ORF">M8009_13050</name>
</gene>
<evidence type="ECO:0000313" key="2">
    <source>
        <dbReference type="EMBL" id="MCL7941214.1"/>
    </source>
</evidence>
<feature type="region of interest" description="Disordered" evidence="1">
    <location>
        <begin position="182"/>
        <end position="212"/>
    </location>
</feature>
<proteinExistence type="predicted"/>
<accession>A0ABT0T2W3</accession>
<dbReference type="Proteomes" id="UP001165369">
    <property type="component" value="Unassembled WGS sequence"/>
</dbReference>
<organism evidence="2 3">
    <name type="scientific">Halomonas gemina</name>
    <dbReference type="NCBI Taxonomy" id="2945105"/>
    <lineage>
        <taxon>Bacteria</taxon>
        <taxon>Pseudomonadati</taxon>
        <taxon>Pseudomonadota</taxon>
        <taxon>Gammaproteobacteria</taxon>
        <taxon>Oceanospirillales</taxon>
        <taxon>Halomonadaceae</taxon>
        <taxon>Halomonas</taxon>
    </lineage>
</organism>
<sequence length="308" mass="34667">MSQDNNAPAEEFDDVKADEYFNEFSGEEPVEPRDPQGQDEAAEGDEGQEGDGGEPPRDDQGRFTAEGDEGTEGEGDGEDPQAELERLRQEAQSWQHRYQSDLGRQNALQRKIQQLEQENQQLQKRGKPRQEPGQGESDNPEGSGMSDDEWKALKEDFPEIAKGVEQQMGAMQRQYEERIGQLEQQLSPIQEQAQEQAMRAQEQALEAQHPDWRETINTPDFQSWLNAQPPKVQELTASEEAADAAFLLQSYKLSQGGGTSSQGNSGLQQRRQRQLQSARTVPNRGGRQRSAIPDDDEDALFDYFANKD</sequence>
<keyword evidence="3" id="KW-1185">Reference proteome</keyword>
<feature type="compositionally biased region" description="Acidic residues" evidence="1">
    <location>
        <begin position="40"/>
        <end position="52"/>
    </location>
</feature>
<feature type="compositionally biased region" description="Low complexity" evidence="1">
    <location>
        <begin position="261"/>
        <end position="279"/>
    </location>
</feature>
<comment type="caution">
    <text evidence="2">The sequence shown here is derived from an EMBL/GenBank/DDBJ whole genome shotgun (WGS) entry which is preliminary data.</text>
</comment>
<feature type="region of interest" description="Disordered" evidence="1">
    <location>
        <begin position="1"/>
        <end position="157"/>
    </location>
</feature>
<name>A0ABT0T2W3_9GAMM</name>
<feature type="compositionally biased region" description="Low complexity" evidence="1">
    <location>
        <begin position="190"/>
        <end position="207"/>
    </location>
</feature>
<evidence type="ECO:0000313" key="3">
    <source>
        <dbReference type="Proteomes" id="UP001165369"/>
    </source>
</evidence>
<feature type="compositionally biased region" description="Acidic residues" evidence="1">
    <location>
        <begin position="66"/>
        <end position="82"/>
    </location>
</feature>
<protein>
    <submittedName>
        <fullName evidence="2">Uncharacterized protein</fullName>
    </submittedName>
</protein>
<feature type="compositionally biased region" description="Low complexity" evidence="1">
    <location>
        <begin position="109"/>
        <end position="123"/>
    </location>
</feature>
<feature type="region of interest" description="Disordered" evidence="1">
    <location>
        <begin position="254"/>
        <end position="308"/>
    </location>
</feature>
<dbReference type="EMBL" id="JAMJPK010000005">
    <property type="protein sequence ID" value="MCL7941214.1"/>
    <property type="molecule type" value="Genomic_DNA"/>
</dbReference>
<evidence type="ECO:0000256" key="1">
    <source>
        <dbReference type="SAM" id="MobiDB-lite"/>
    </source>
</evidence>
<feature type="compositionally biased region" description="Polar residues" evidence="1">
    <location>
        <begin position="90"/>
        <end position="108"/>
    </location>
</feature>
<dbReference type="RefSeq" id="WP_250061803.1">
    <property type="nucleotide sequence ID" value="NZ_JAMJPK010000005.1"/>
</dbReference>
<feature type="compositionally biased region" description="Basic and acidic residues" evidence="1">
    <location>
        <begin position="148"/>
        <end position="157"/>
    </location>
</feature>